<organism evidence="10 11">
    <name type="scientific">Cuscuta europaea</name>
    <name type="common">European dodder</name>
    <dbReference type="NCBI Taxonomy" id="41803"/>
    <lineage>
        <taxon>Eukaryota</taxon>
        <taxon>Viridiplantae</taxon>
        <taxon>Streptophyta</taxon>
        <taxon>Embryophyta</taxon>
        <taxon>Tracheophyta</taxon>
        <taxon>Spermatophyta</taxon>
        <taxon>Magnoliopsida</taxon>
        <taxon>eudicotyledons</taxon>
        <taxon>Gunneridae</taxon>
        <taxon>Pentapetalae</taxon>
        <taxon>asterids</taxon>
        <taxon>lamiids</taxon>
        <taxon>Solanales</taxon>
        <taxon>Convolvulaceae</taxon>
        <taxon>Cuscuteae</taxon>
        <taxon>Cuscuta</taxon>
        <taxon>Cuscuta subgen. Cuscuta</taxon>
    </lineage>
</organism>
<protein>
    <recommendedName>
        <fullName evidence="9">AP2/ERF domain-containing protein</fullName>
    </recommendedName>
</protein>
<evidence type="ECO:0000256" key="3">
    <source>
        <dbReference type="ARBA" id="ARBA00023015"/>
    </source>
</evidence>
<evidence type="ECO:0000259" key="9">
    <source>
        <dbReference type="PROSITE" id="PS51032"/>
    </source>
</evidence>
<dbReference type="PANTHER" id="PTHR31985:SF273">
    <property type="entry name" value="ETHYLENE-RESPONSIVE TRANSCRIPTION FACTOR ERF017"/>
    <property type="match status" value="1"/>
</dbReference>
<dbReference type="AlphaFoldDB" id="A0A9P0YVN5"/>
<dbReference type="InterPro" id="IPR051032">
    <property type="entry name" value="AP2/ERF_TF_ERF_subfamily"/>
</dbReference>
<evidence type="ECO:0000256" key="7">
    <source>
        <dbReference type="ARBA" id="ARBA00023242"/>
    </source>
</evidence>
<evidence type="ECO:0000256" key="8">
    <source>
        <dbReference type="ARBA" id="ARBA00024343"/>
    </source>
</evidence>
<dbReference type="Pfam" id="PF00847">
    <property type="entry name" value="AP2"/>
    <property type="match status" value="1"/>
</dbReference>
<evidence type="ECO:0000256" key="6">
    <source>
        <dbReference type="ARBA" id="ARBA00023163"/>
    </source>
</evidence>
<gene>
    <name evidence="10" type="ORF">CEURO_LOCUS6182</name>
</gene>
<evidence type="ECO:0000256" key="1">
    <source>
        <dbReference type="ARBA" id="ARBA00004123"/>
    </source>
</evidence>
<keyword evidence="3" id="KW-0805">Transcription regulation</keyword>
<dbReference type="PANTHER" id="PTHR31985">
    <property type="entry name" value="ETHYLENE-RESPONSIVE TRANSCRIPTION FACTOR ERF042-RELATED"/>
    <property type="match status" value="1"/>
</dbReference>
<name>A0A9P0YVN5_CUSEU</name>
<evidence type="ECO:0000256" key="4">
    <source>
        <dbReference type="ARBA" id="ARBA00023125"/>
    </source>
</evidence>
<dbReference type="EMBL" id="CAMAPE010000010">
    <property type="protein sequence ID" value="CAH9077097.1"/>
    <property type="molecule type" value="Genomic_DNA"/>
</dbReference>
<keyword evidence="6" id="KW-0804">Transcription</keyword>
<dbReference type="SMART" id="SM00380">
    <property type="entry name" value="AP2"/>
    <property type="match status" value="1"/>
</dbReference>
<sequence length="227" mass="25560">MGRPEKQSRDSNDNVSASSCKFRGVRKRNWGKWVSEIRLPNSRERIWLGSFDSPEKAARAFDAALFCLRGKNANFNFPDDPPDIADGGSLSHDQIKVVAARYANAETRVSESGPCSEIVPDPSTSLSSSYSFDAESPSQLICHGPGHRFESEMTPTTFEDDGFLQRFFVSSSLNVPGENKVTELGYFSEFDHFCDDSYFPLPLPATYDHMEDQYAEFTSQESFLWNF</sequence>
<dbReference type="PRINTS" id="PR00367">
    <property type="entry name" value="ETHRSPELEMNT"/>
</dbReference>
<feature type="domain" description="AP2/ERF" evidence="9">
    <location>
        <begin position="21"/>
        <end position="78"/>
    </location>
</feature>
<evidence type="ECO:0000313" key="10">
    <source>
        <dbReference type="EMBL" id="CAH9077097.1"/>
    </source>
</evidence>
<comment type="caution">
    <text evidence="10">The sequence shown here is derived from an EMBL/GenBank/DDBJ whole genome shotgun (WGS) entry which is preliminary data.</text>
</comment>
<reference evidence="10" key="1">
    <citation type="submission" date="2022-07" db="EMBL/GenBank/DDBJ databases">
        <authorList>
            <person name="Macas J."/>
            <person name="Novak P."/>
            <person name="Neumann P."/>
        </authorList>
    </citation>
    <scope>NUCLEOTIDE SEQUENCE</scope>
</reference>
<keyword evidence="5" id="KW-0010">Activator</keyword>
<dbReference type="PROSITE" id="PS51032">
    <property type="entry name" value="AP2_ERF"/>
    <property type="match status" value="1"/>
</dbReference>
<dbReference type="SUPFAM" id="SSF54171">
    <property type="entry name" value="DNA-binding domain"/>
    <property type="match status" value="1"/>
</dbReference>
<keyword evidence="2" id="KW-0611">Plant defense</keyword>
<dbReference type="InterPro" id="IPR016177">
    <property type="entry name" value="DNA-bd_dom_sf"/>
</dbReference>
<dbReference type="GO" id="GO:0003700">
    <property type="term" value="F:DNA-binding transcription factor activity"/>
    <property type="evidence" value="ECO:0007669"/>
    <property type="project" value="InterPro"/>
</dbReference>
<dbReference type="Gene3D" id="3.30.730.10">
    <property type="entry name" value="AP2/ERF domain"/>
    <property type="match status" value="1"/>
</dbReference>
<comment type="similarity">
    <text evidence="8">Belongs to the AP2/ERF transcription factor family. ERF subfamily.</text>
</comment>
<comment type="subcellular location">
    <subcellularLocation>
        <location evidence="1">Nucleus</location>
    </subcellularLocation>
</comment>
<evidence type="ECO:0000256" key="5">
    <source>
        <dbReference type="ARBA" id="ARBA00023159"/>
    </source>
</evidence>
<dbReference type="CDD" id="cd00018">
    <property type="entry name" value="AP2"/>
    <property type="match status" value="1"/>
</dbReference>
<keyword evidence="4" id="KW-0238">DNA-binding</keyword>
<evidence type="ECO:0000256" key="2">
    <source>
        <dbReference type="ARBA" id="ARBA00022821"/>
    </source>
</evidence>
<dbReference type="FunFam" id="3.30.730.10:FF:000001">
    <property type="entry name" value="Ethylene-responsive transcription factor 2"/>
    <property type="match status" value="1"/>
</dbReference>
<dbReference type="InterPro" id="IPR001471">
    <property type="entry name" value="AP2/ERF_dom"/>
</dbReference>
<accession>A0A9P0YVN5</accession>
<dbReference type="OrthoDB" id="1918918at2759"/>
<keyword evidence="7" id="KW-0539">Nucleus</keyword>
<dbReference type="GO" id="GO:0006952">
    <property type="term" value="P:defense response"/>
    <property type="evidence" value="ECO:0007669"/>
    <property type="project" value="UniProtKB-KW"/>
</dbReference>
<dbReference type="GO" id="GO:0003677">
    <property type="term" value="F:DNA binding"/>
    <property type="evidence" value="ECO:0007669"/>
    <property type="project" value="UniProtKB-KW"/>
</dbReference>
<evidence type="ECO:0000313" key="11">
    <source>
        <dbReference type="Proteomes" id="UP001152484"/>
    </source>
</evidence>
<dbReference type="InterPro" id="IPR036955">
    <property type="entry name" value="AP2/ERF_dom_sf"/>
</dbReference>
<keyword evidence="11" id="KW-1185">Reference proteome</keyword>
<dbReference type="GO" id="GO:0005634">
    <property type="term" value="C:nucleus"/>
    <property type="evidence" value="ECO:0007669"/>
    <property type="project" value="UniProtKB-SubCell"/>
</dbReference>
<dbReference type="Proteomes" id="UP001152484">
    <property type="component" value="Unassembled WGS sequence"/>
</dbReference>
<proteinExistence type="inferred from homology"/>